<evidence type="ECO:0008006" key="3">
    <source>
        <dbReference type="Google" id="ProtNLM"/>
    </source>
</evidence>
<evidence type="ECO:0000313" key="2">
    <source>
        <dbReference type="Proteomes" id="UP000006844"/>
    </source>
</evidence>
<dbReference type="OrthoDB" id="122894at2"/>
<gene>
    <name evidence="1" type="ordered locus">AciPR4_3523</name>
</gene>
<evidence type="ECO:0000313" key="1">
    <source>
        <dbReference type="EMBL" id="ADV84276.1"/>
    </source>
</evidence>
<accession>E8UYR0</accession>
<dbReference type="eggNOG" id="COG5512">
    <property type="taxonomic scope" value="Bacteria"/>
</dbReference>
<dbReference type="STRING" id="401053.AciPR4_3523"/>
<proteinExistence type="predicted"/>
<dbReference type="HOGENOM" id="CLU_165560_0_0_0"/>
<reference evidence="1 2" key="1">
    <citation type="journal article" date="2012" name="Stand. Genomic Sci.">
        <title>Complete genome sequence of Terriglobus saanensis type strain SP1PR4(T), an Acidobacteria from tundra soil.</title>
        <authorList>
            <person name="Rawat S.R."/>
            <person name="Mannisto M.K."/>
            <person name="Starovoytov V."/>
            <person name="Goodwin L."/>
            <person name="Nolan M."/>
            <person name="Hauser L."/>
            <person name="Land M."/>
            <person name="Davenport K.W."/>
            <person name="Woyke T."/>
            <person name="Haggblom M.M."/>
        </authorList>
    </citation>
    <scope>NUCLEOTIDE SEQUENCE</scope>
    <source>
        <strain evidence="2">ATCC BAA-1853 / DSM 23119 / SP1PR4</strain>
    </source>
</reference>
<dbReference type="EMBL" id="CP002467">
    <property type="protein sequence ID" value="ADV84276.1"/>
    <property type="molecule type" value="Genomic_DNA"/>
</dbReference>
<sequence length="93" mass="10216">MQTMRDLLRSVLGDSLSALPPVERLAAAWPVAAGSSIAVHSLVARLEGTVVTVHVADRAWLQQLRSMTPQLRGELSRIARVPLTDILFEYSHD</sequence>
<name>E8UYR0_TERSS</name>
<dbReference type="Proteomes" id="UP000006844">
    <property type="component" value="Chromosome"/>
</dbReference>
<protein>
    <recommendedName>
        <fullName evidence="3">DUF721 domain-containing protein</fullName>
    </recommendedName>
</protein>
<dbReference type="InterPro" id="IPR007922">
    <property type="entry name" value="DciA-like"/>
</dbReference>
<dbReference type="Pfam" id="PF05258">
    <property type="entry name" value="DciA"/>
    <property type="match status" value="1"/>
</dbReference>
<organism evidence="1 2">
    <name type="scientific">Terriglobus saanensis (strain ATCC BAA-1853 / DSM 23119 / SP1PR4)</name>
    <dbReference type="NCBI Taxonomy" id="401053"/>
    <lineage>
        <taxon>Bacteria</taxon>
        <taxon>Pseudomonadati</taxon>
        <taxon>Acidobacteriota</taxon>
        <taxon>Terriglobia</taxon>
        <taxon>Terriglobales</taxon>
        <taxon>Acidobacteriaceae</taxon>
        <taxon>Terriglobus</taxon>
    </lineage>
</organism>
<dbReference type="AlphaFoldDB" id="E8UYR0"/>
<dbReference type="KEGG" id="tsa:AciPR4_3523"/>
<keyword evidence="2" id="KW-1185">Reference proteome</keyword>